<evidence type="ECO:0000256" key="1">
    <source>
        <dbReference type="ARBA" id="ARBA00004141"/>
    </source>
</evidence>
<keyword evidence="4 5" id="KW-0472">Membrane</keyword>
<sequence>MDVLLWLIAGVVLAVAEMFTASFFLVMFAAGAFAAAAAAGLGAPLAVQGVVFILVSLLATLGVRPLLRQWMGRDADEAVPVGEITGHEAVVLERVDADQGVIKIDGELWQARAIDADQVMEPGERVRVIDIKGVTALVWRD</sequence>
<dbReference type="Pfam" id="PF01957">
    <property type="entry name" value="NfeD"/>
    <property type="match status" value="1"/>
</dbReference>
<dbReference type="AlphaFoldDB" id="A0A8J3YP89"/>
<feature type="transmembrane region" description="Helical" evidence="5">
    <location>
        <begin position="44"/>
        <end position="63"/>
    </location>
</feature>
<name>A0A8J3YP89_9ACTN</name>
<evidence type="ECO:0000313" key="7">
    <source>
        <dbReference type="EMBL" id="GIJ47510.1"/>
    </source>
</evidence>
<dbReference type="RefSeq" id="WP_203901013.1">
    <property type="nucleotide sequence ID" value="NZ_BOPF01000015.1"/>
</dbReference>
<feature type="domain" description="NfeD-like C-terminal" evidence="6">
    <location>
        <begin position="83"/>
        <end position="140"/>
    </location>
</feature>
<dbReference type="EMBL" id="BOPF01000015">
    <property type="protein sequence ID" value="GIJ47510.1"/>
    <property type="molecule type" value="Genomic_DNA"/>
</dbReference>
<dbReference type="PANTHER" id="PTHR33507">
    <property type="entry name" value="INNER MEMBRANE PROTEIN YBBJ"/>
    <property type="match status" value="1"/>
</dbReference>
<keyword evidence="8" id="KW-1185">Reference proteome</keyword>
<evidence type="ECO:0000256" key="5">
    <source>
        <dbReference type="SAM" id="Phobius"/>
    </source>
</evidence>
<dbReference type="InterPro" id="IPR052165">
    <property type="entry name" value="Membrane_assoc_protease"/>
</dbReference>
<proteinExistence type="predicted"/>
<keyword evidence="2 5" id="KW-0812">Transmembrane</keyword>
<dbReference type="InterPro" id="IPR012340">
    <property type="entry name" value="NA-bd_OB-fold"/>
</dbReference>
<gene>
    <name evidence="7" type="ORF">Val02_43960</name>
</gene>
<evidence type="ECO:0000256" key="2">
    <source>
        <dbReference type="ARBA" id="ARBA00022692"/>
    </source>
</evidence>
<evidence type="ECO:0000256" key="3">
    <source>
        <dbReference type="ARBA" id="ARBA00022989"/>
    </source>
</evidence>
<organism evidence="7 8">
    <name type="scientific">Virgisporangium aliadipatigenens</name>
    <dbReference type="NCBI Taxonomy" id="741659"/>
    <lineage>
        <taxon>Bacteria</taxon>
        <taxon>Bacillati</taxon>
        <taxon>Actinomycetota</taxon>
        <taxon>Actinomycetes</taxon>
        <taxon>Micromonosporales</taxon>
        <taxon>Micromonosporaceae</taxon>
        <taxon>Virgisporangium</taxon>
    </lineage>
</organism>
<evidence type="ECO:0000256" key="4">
    <source>
        <dbReference type="ARBA" id="ARBA00023136"/>
    </source>
</evidence>
<keyword evidence="3 5" id="KW-1133">Transmembrane helix</keyword>
<reference evidence="7" key="1">
    <citation type="submission" date="2021-01" db="EMBL/GenBank/DDBJ databases">
        <title>Whole genome shotgun sequence of Virgisporangium aliadipatigenens NBRC 105644.</title>
        <authorList>
            <person name="Komaki H."/>
            <person name="Tamura T."/>
        </authorList>
    </citation>
    <scope>NUCLEOTIDE SEQUENCE</scope>
    <source>
        <strain evidence="7">NBRC 105644</strain>
    </source>
</reference>
<comment type="caution">
    <text evidence="7">The sequence shown here is derived from an EMBL/GenBank/DDBJ whole genome shotgun (WGS) entry which is preliminary data.</text>
</comment>
<evidence type="ECO:0000313" key="8">
    <source>
        <dbReference type="Proteomes" id="UP000619260"/>
    </source>
</evidence>
<dbReference type="InterPro" id="IPR002810">
    <property type="entry name" value="NfeD-like_C"/>
</dbReference>
<dbReference type="PANTHER" id="PTHR33507:SF3">
    <property type="entry name" value="INNER MEMBRANE PROTEIN YBBJ"/>
    <property type="match status" value="1"/>
</dbReference>
<dbReference type="Proteomes" id="UP000619260">
    <property type="component" value="Unassembled WGS sequence"/>
</dbReference>
<comment type="subcellular location">
    <subcellularLocation>
        <location evidence="1">Membrane</location>
        <topology evidence="1">Multi-pass membrane protein</topology>
    </subcellularLocation>
</comment>
<evidence type="ECO:0000259" key="6">
    <source>
        <dbReference type="Pfam" id="PF01957"/>
    </source>
</evidence>
<accession>A0A8J3YP89</accession>
<protein>
    <submittedName>
        <fullName evidence="7">Membrane protein</fullName>
    </submittedName>
</protein>
<dbReference type="Gene3D" id="2.40.50.140">
    <property type="entry name" value="Nucleic acid-binding proteins"/>
    <property type="match status" value="1"/>
</dbReference>
<dbReference type="SUPFAM" id="SSF141322">
    <property type="entry name" value="NfeD domain-like"/>
    <property type="match status" value="1"/>
</dbReference>
<dbReference type="GO" id="GO:0005886">
    <property type="term" value="C:plasma membrane"/>
    <property type="evidence" value="ECO:0007669"/>
    <property type="project" value="TreeGrafter"/>
</dbReference>